<dbReference type="AlphaFoldDB" id="A0A498IGD4"/>
<keyword evidence="3" id="KW-1185">Reference proteome</keyword>
<feature type="region of interest" description="Disordered" evidence="1">
    <location>
        <begin position="68"/>
        <end position="99"/>
    </location>
</feature>
<accession>A0A498IGD4</accession>
<sequence length="156" mass="18251">MPDTFAPNINDMGGLKVQLRELKVAFAREGCFKYEGLEKVEELTEERNIKMWKKERNTNMWKMKMKRIKKKKMEMKKNMKREKKTKRVDEGKMGKVEGSSGKEVIRVSIMRLLFTPEGGHVGMKRKGRYMRGKSKTIGTKRGEEEDESPSPYDVDL</sequence>
<reference evidence="2 3" key="1">
    <citation type="submission" date="2018-10" db="EMBL/GenBank/DDBJ databases">
        <title>A high-quality apple genome assembly.</title>
        <authorList>
            <person name="Hu J."/>
        </authorList>
    </citation>
    <scope>NUCLEOTIDE SEQUENCE [LARGE SCALE GENOMIC DNA]</scope>
    <source>
        <strain evidence="3">cv. HFTH1</strain>
        <tissue evidence="2">Young leaf</tissue>
    </source>
</reference>
<feature type="compositionally biased region" description="Basic residues" evidence="1">
    <location>
        <begin position="68"/>
        <end position="86"/>
    </location>
</feature>
<feature type="compositionally biased region" description="Acidic residues" evidence="1">
    <location>
        <begin position="144"/>
        <end position="156"/>
    </location>
</feature>
<dbReference type="Proteomes" id="UP000290289">
    <property type="component" value="Chromosome 12"/>
</dbReference>
<organism evidence="2 3">
    <name type="scientific">Malus domestica</name>
    <name type="common">Apple</name>
    <name type="synonym">Pyrus malus</name>
    <dbReference type="NCBI Taxonomy" id="3750"/>
    <lineage>
        <taxon>Eukaryota</taxon>
        <taxon>Viridiplantae</taxon>
        <taxon>Streptophyta</taxon>
        <taxon>Embryophyta</taxon>
        <taxon>Tracheophyta</taxon>
        <taxon>Spermatophyta</taxon>
        <taxon>Magnoliopsida</taxon>
        <taxon>eudicotyledons</taxon>
        <taxon>Gunneridae</taxon>
        <taxon>Pentapetalae</taxon>
        <taxon>rosids</taxon>
        <taxon>fabids</taxon>
        <taxon>Rosales</taxon>
        <taxon>Rosaceae</taxon>
        <taxon>Amygdaloideae</taxon>
        <taxon>Maleae</taxon>
        <taxon>Malus</taxon>
    </lineage>
</organism>
<protein>
    <submittedName>
        <fullName evidence="2">Uncharacterized protein</fullName>
    </submittedName>
</protein>
<evidence type="ECO:0000313" key="2">
    <source>
        <dbReference type="EMBL" id="RXH81047.1"/>
    </source>
</evidence>
<proteinExistence type="predicted"/>
<evidence type="ECO:0000256" key="1">
    <source>
        <dbReference type="SAM" id="MobiDB-lite"/>
    </source>
</evidence>
<gene>
    <name evidence="2" type="ORF">DVH24_004961</name>
</gene>
<dbReference type="EMBL" id="RDQH01000338">
    <property type="protein sequence ID" value="RXH81047.1"/>
    <property type="molecule type" value="Genomic_DNA"/>
</dbReference>
<name>A0A498IGD4_MALDO</name>
<feature type="compositionally biased region" description="Basic residues" evidence="1">
    <location>
        <begin position="123"/>
        <end position="134"/>
    </location>
</feature>
<evidence type="ECO:0000313" key="3">
    <source>
        <dbReference type="Proteomes" id="UP000290289"/>
    </source>
</evidence>
<feature type="region of interest" description="Disordered" evidence="1">
    <location>
        <begin position="123"/>
        <end position="156"/>
    </location>
</feature>
<comment type="caution">
    <text evidence="2">The sequence shown here is derived from an EMBL/GenBank/DDBJ whole genome shotgun (WGS) entry which is preliminary data.</text>
</comment>